<evidence type="ECO:0000256" key="4">
    <source>
        <dbReference type="ARBA" id="ARBA00022475"/>
    </source>
</evidence>
<evidence type="ECO:0000256" key="1">
    <source>
        <dbReference type="ARBA" id="ARBA00001970"/>
    </source>
</evidence>
<comment type="subcellular location">
    <subcellularLocation>
        <location evidence="2">Cell membrane</location>
        <topology evidence="2">Multi-pass membrane protein</topology>
    </subcellularLocation>
</comment>
<dbReference type="InterPro" id="IPR052168">
    <property type="entry name" value="Cytochrome_b561_oxidase"/>
</dbReference>
<comment type="similarity">
    <text evidence="12">Belongs to the cytochrome b561 family.</text>
</comment>
<keyword evidence="16" id="KW-1185">Reference proteome</keyword>
<dbReference type="SUPFAM" id="SSF81342">
    <property type="entry name" value="Transmembrane di-heme cytochromes"/>
    <property type="match status" value="1"/>
</dbReference>
<evidence type="ECO:0000259" key="14">
    <source>
        <dbReference type="Pfam" id="PF01292"/>
    </source>
</evidence>
<name>A0ABW0GZ56_9HYPH</name>
<evidence type="ECO:0000256" key="2">
    <source>
        <dbReference type="ARBA" id="ARBA00004651"/>
    </source>
</evidence>
<comment type="cofactor">
    <cofactor evidence="1">
        <name>heme b</name>
        <dbReference type="ChEBI" id="CHEBI:60344"/>
    </cofactor>
</comment>
<keyword evidence="5" id="KW-0349">Heme</keyword>
<evidence type="ECO:0000256" key="10">
    <source>
        <dbReference type="ARBA" id="ARBA00023004"/>
    </source>
</evidence>
<evidence type="ECO:0000313" key="16">
    <source>
        <dbReference type="Proteomes" id="UP001596016"/>
    </source>
</evidence>
<dbReference type="Proteomes" id="UP001596016">
    <property type="component" value="Unassembled WGS sequence"/>
</dbReference>
<feature type="transmembrane region" description="Helical" evidence="13">
    <location>
        <begin position="12"/>
        <end position="34"/>
    </location>
</feature>
<comment type="caution">
    <text evidence="15">The sequence shown here is derived from an EMBL/GenBank/DDBJ whole genome shotgun (WGS) entry which is preliminary data.</text>
</comment>
<dbReference type="PANTHER" id="PTHR30529:SF7">
    <property type="entry name" value="CYTOCHROME B561 BACTERIAL_NI-HYDROGENASE DOMAIN-CONTAINING PROTEIN"/>
    <property type="match status" value="1"/>
</dbReference>
<protein>
    <submittedName>
        <fullName evidence="15">Cytochrome b</fullName>
    </submittedName>
</protein>
<keyword evidence="4" id="KW-1003">Cell membrane</keyword>
<keyword evidence="7" id="KW-0479">Metal-binding</keyword>
<evidence type="ECO:0000256" key="3">
    <source>
        <dbReference type="ARBA" id="ARBA00022448"/>
    </source>
</evidence>
<evidence type="ECO:0000256" key="13">
    <source>
        <dbReference type="SAM" id="Phobius"/>
    </source>
</evidence>
<dbReference type="Gene3D" id="1.20.950.20">
    <property type="entry name" value="Transmembrane di-heme cytochromes, Chain C"/>
    <property type="match status" value="1"/>
</dbReference>
<evidence type="ECO:0000256" key="6">
    <source>
        <dbReference type="ARBA" id="ARBA00022692"/>
    </source>
</evidence>
<keyword evidence="6 13" id="KW-0812">Transmembrane</keyword>
<reference evidence="16" key="1">
    <citation type="journal article" date="2019" name="Int. J. Syst. Evol. Microbiol.">
        <title>The Global Catalogue of Microorganisms (GCM) 10K type strain sequencing project: providing services to taxonomists for standard genome sequencing and annotation.</title>
        <authorList>
            <consortium name="The Broad Institute Genomics Platform"/>
            <consortium name="The Broad Institute Genome Sequencing Center for Infectious Disease"/>
            <person name="Wu L."/>
            <person name="Ma J."/>
        </authorList>
    </citation>
    <scope>NUCLEOTIDE SEQUENCE [LARGE SCALE GENOMIC DNA]</scope>
    <source>
        <strain evidence="16">CGMCC 4.1415</strain>
    </source>
</reference>
<evidence type="ECO:0000256" key="8">
    <source>
        <dbReference type="ARBA" id="ARBA00022982"/>
    </source>
</evidence>
<evidence type="ECO:0000256" key="9">
    <source>
        <dbReference type="ARBA" id="ARBA00022989"/>
    </source>
</evidence>
<sequence>MLKNRPDRYGPVAVTIHWLTAILILAALGSGFQADQAADAATRAGFLRLHIPVAITVLLLTLFRIVWWWRFDRKPIPVEGSRPWQERFARFVHVAFYVVILGMVASGIGMMVLSDAGPSIFGGSGVLPDFHDYPPRVPHGIGAFLLVILLVAHIGAAFYHHFIRRDELIRRMWYGA</sequence>
<dbReference type="RefSeq" id="WP_378230132.1">
    <property type="nucleotide sequence ID" value="NZ_JBHSLL010000044.1"/>
</dbReference>
<evidence type="ECO:0000256" key="11">
    <source>
        <dbReference type="ARBA" id="ARBA00023136"/>
    </source>
</evidence>
<keyword evidence="8" id="KW-0249">Electron transport</keyword>
<evidence type="ECO:0000256" key="12">
    <source>
        <dbReference type="ARBA" id="ARBA00037975"/>
    </source>
</evidence>
<evidence type="ECO:0000256" key="5">
    <source>
        <dbReference type="ARBA" id="ARBA00022617"/>
    </source>
</evidence>
<evidence type="ECO:0000313" key="15">
    <source>
        <dbReference type="EMBL" id="MFC5386792.1"/>
    </source>
</evidence>
<feature type="domain" description="Cytochrome b561 bacterial/Ni-hydrogenase" evidence="14">
    <location>
        <begin position="8"/>
        <end position="175"/>
    </location>
</feature>
<proteinExistence type="inferred from homology"/>
<feature type="transmembrane region" description="Helical" evidence="13">
    <location>
        <begin position="141"/>
        <end position="162"/>
    </location>
</feature>
<organism evidence="15 16">
    <name type="scientific">Aquamicrobium segne</name>
    <dbReference type="NCBI Taxonomy" id="469547"/>
    <lineage>
        <taxon>Bacteria</taxon>
        <taxon>Pseudomonadati</taxon>
        <taxon>Pseudomonadota</taxon>
        <taxon>Alphaproteobacteria</taxon>
        <taxon>Hyphomicrobiales</taxon>
        <taxon>Phyllobacteriaceae</taxon>
        <taxon>Aquamicrobium</taxon>
    </lineage>
</organism>
<gene>
    <name evidence="15" type="ORF">ACFPLB_12555</name>
</gene>
<dbReference type="EMBL" id="JBHSLL010000044">
    <property type="protein sequence ID" value="MFC5386792.1"/>
    <property type="molecule type" value="Genomic_DNA"/>
</dbReference>
<dbReference type="Pfam" id="PF01292">
    <property type="entry name" value="Ni_hydr_CYTB"/>
    <property type="match status" value="1"/>
</dbReference>
<dbReference type="InterPro" id="IPR016174">
    <property type="entry name" value="Di-haem_cyt_TM"/>
</dbReference>
<feature type="transmembrane region" description="Helical" evidence="13">
    <location>
        <begin position="46"/>
        <end position="67"/>
    </location>
</feature>
<dbReference type="InterPro" id="IPR011577">
    <property type="entry name" value="Cyt_b561_bac/Ni-Hgenase"/>
</dbReference>
<dbReference type="PANTHER" id="PTHR30529">
    <property type="entry name" value="CYTOCHROME B561"/>
    <property type="match status" value="1"/>
</dbReference>
<feature type="transmembrane region" description="Helical" evidence="13">
    <location>
        <begin position="88"/>
        <end position="113"/>
    </location>
</feature>
<keyword evidence="9 13" id="KW-1133">Transmembrane helix</keyword>
<keyword evidence="10" id="KW-0408">Iron</keyword>
<keyword evidence="11 13" id="KW-0472">Membrane</keyword>
<accession>A0ABW0GZ56</accession>
<keyword evidence="3" id="KW-0813">Transport</keyword>
<evidence type="ECO:0000256" key="7">
    <source>
        <dbReference type="ARBA" id="ARBA00022723"/>
    </source>
</evidence>